<dbReference type="InterPro" id="IPR000182">
    <property type="entry name" value="GNAT_dom"/>
</dbReference>
<keyword evidence="3" id="KW-1185">Reference proteome</keyword>
<evidence type="ECO:0000313" key="2">
    <source>
        <dbReference type="EMBL" id="SZD72994.1"/>
    </source>
</evidence>
<dbReference type="Gene3D" id="3.40.630.30">
    <property type="match status" value="1"/>
</dbReference>
<dbReference type="PANTHER" id="PTHR41368:SF1">
    <property type="entry name" value="PROTEIN YGHO"/>
    <property type="match status" value="1"/>
</dbReference>
<name>A0A383TZF3_9FLAO</name>
<dbReference type="SUPFAM" id="SSF55729">
    <property type="entry name" value="Acyl-CoA N-acyltransferases (Nat)"/>
    <property type="match status" value="1"/>
</dbReference>
<dbReference type="InterPro" id="IPR016181">
    <property type="entry name" value="Acyl_CoA_acyltransferase"/>
</dbReference>
<organism evidence="2 3">
    <name type="scientific">Candidatus Ornithobacterium hominis</name>
    <dbReference type="NCBI Taxonomy" id="2497989"/>
    <lineage>
        <taxon>Bacteria</taxon>
        <taxon>Pseudomonadati</taxon>
        <taxon>Bacteroidota</taxon>
        <taxon>Flavobacteriia</taxon>
        <taxon>Flavobacteriales</taxon>
        <taxon>Weeksellaceae</taxon>
        <taxon>Ornithobacterium</taxon>
    </lineage>
</organism>
<dbReference type="AlphaFoldDB" id="A0A383TZF3"/>
<dbReference type="OrthoDB" id="9806005at2"/>
<evidence type="ECO:0000259" key="1">
    <source>
        <dbReference type="PROSITE" id="PS51186"/>
    </source>
</evidence>
<dbReference type="GO" id="GO:0016747">
    <property type="term" value="F:acyltransferase activity, transferring groups other than amino-acyl groups"/>
    <property type="evidence" value="ECO:0007669"/>
    <property type="project" value="InterPro"/>
</dbReference>
<proteinExistence type="predicted"/>
<gene>
    <name evidence="2" type="ORF">SAMEA104719789_01104</name>
</gene>
<dbReference type="CDD" id="cd04301">
    <property type="entry name" value="NAT_SF"/>
    <property type="match status" value="1"/>
</dbReference>
<evidence type="ECO:0000313" key="3">
    <source>
        <dbReference type="Proteomes" id="UP000262142"/>
    </source>
</evidence>
<protein>
    <recommendedName>
        <fullName evidence="1">N-acetyltransferase domain-containing protein</fullName>
    </recommendedName>
</protein>
<dbReference type="PANTHER" id="PTHR41368">
    <property type="entry name" value="PROTEIN YGHO"/>
    <property type="match status" value="1"/>
</dbReference>
<accession>A0A383TZF3</accession>
<dbReference type="Proteomes" id="UP000262142">
    <property type="component" value="Unassembled WGS sequence"/>
</dbReference>
<sequence length="373" mass="43508">MEIIKISNRRKDLLKFIEFPKKLYRDYPYFVPPLNQEELAALDFDKNPVFQHAEAEYYLALKNGKVVGRIAAIVNWKEVNELGKEQGRFGWFDFIDDYDVSAALLKKAEDFIISKGLKKIEGPVGFSNLDKAGLLTKGFEKLPTMVTLYNAPYYESHLLHYQYEVAKTWVEYEMHVPAEKPKRVAKFSAIIKERYELKIKEIKSKKDLLKIADSMFDLMDKTYGELSSYVPFQPEQIKHYKEKYIGFINTDFVTAVANKDDKLIAFAITMPSYSKALQKANGRIFPFGWYYFMQASKKNDAAAFYLIGIDPQYQNKGITALVFNEMFNTFQKYGIKYIETNPELIENKSIQLLWKDLKPTLHKTRKSYCKELS</sequence>
<dbReference type="EMBL" id="UNSC01000004">
    <property type="protein sequence ID" value="SZD72994.1"/>
    <property type="molecule type" value="Genomic_DNA"/>
</dbReference>
<dbReference type="PROSITE" id="PS51186">
    <property type="entry name" value="GNAT"/>
    <property type="match status" value="1"/>
</dbReference>
<reference evidence="2 3" key="1">
    <citation type="submission" date="2018-09" db="EMBL/GenBank/DDBJ databases">
        <authorList>
            <consortium name="Pathogen Informatics"/>
        </authorList>
    </citation>
    <scope>NUCLEOTIDE SEQUENCE [LARGE SCALE GENOMIC DNA]</scope>
    <source>
        <strain evidence="2 3">OH-22767</strain>
    </source>
</reference>
<feature type="domain" description="N-acetyltransferase" evidence="1">
    <location>
        <begin position="4"/>
        <end position="160"/>
    </location>
</feature>
<dbReference type="RefSeq" id="WP_119059408.1">
    <property type="nucleotide sequence ID" value="NZ_UNSC01000004.1"/>
</dbReference>
<dbReference type="InterPro" id="IPR039968">
    <property type="entry name" value="BcerS-like"/>
</dbReference>